<feature type="transmembrane region" description="Helical" evidence="6">
    <location>
        <begin position="181"/>
        <end position="200"/>
    </location>
</feature>
<feature type="transmembrane region" description="Helical" evidence="6">
    <location>
        <begin position="149"/>
        <end position="169"/>
    </location>
</feature>
<dbReference type="AlphaFoldDB" id="A0A182E382"/>
<reference evidence="8 9" key="2">
    <citation type="submission" date="2018-08" db="EMBL/GenBank/DDBJ databases">
        <authorList>
            <person name="Laetsch R D."/>
            <person name="Stevens L."/>
            <person name="Kumar S."/>
            <person name="Blaxter L. M."/>
        </authorList>
    </citation>
    <scope>NUCLEOTIDE SEQUENCE [LARGE SCALE GENOMIC DNA]</scope>
</reference>
<evidence type="ECO:0000256" key="2">
    <source>
        <dbReference type="ARBA" id="ARBA00022692"/>
    </source>
</evidence>
<sequence length="275" mass="32645">MDKYGGAEFRLPPFEDIWKPAFRIPFISYFLLFQTVAYCIRTYAWKSYSGFKQYRLHNLTLCFIHSSITGVCSFVFSITHQQIMLEDTIHWYSPWAVQLPILSIAYFVCDTMDMLRHEISRWTIELLFHHIASTFVFTIPILTRKFTPYAYWALLMEVNSIFLHLRSLMQISGYSDLKQSLFRLIRFTNIITFVLFRFAVQTWQINWAWMNYHRFHIFYMRVAFIGGGFFLIVNAILFVRVLASDGYLGEFGRKHTAIGRDSQKSIRVMEDTKNS</sequence>
<dbReference type="OrthoDB" id="10266980at2759"/>
<feature type="domain" description="TLC" evidence="7">
    <location>
        <begin position="51"/>
        <end position="250"/>
    </location>
</feature>
<evidence type="ECO:0000259" key="7">
    <source>
        <dbReference type="PROSITE" id="PS50922"/>
    </source>
</evidence>
<name>A0A182E382_ONCOC</name>
<dbReference type="GO" id="GO:0007009">
    <property type="term" value="P:plasma membrane organization"/>
    <property type="evidence" value="ECO:0007669"/>
    <property type="project" value="TreeGrafter"/>
</dbReference>
<dbReference type="STRING" id="42157.A0A182E382"/>
<feature type="transmembrane region" description="Helical" evidence="6">
    <location>
        <begin position="56"/>
        <end position="79"/>
    </location>
</feature>
<dbReference type="GO" id="GO:0071709">
    <property type="term" value="P:membrane assembly"/>
    <property type="evidence" value="ECO:0007669"/>
    <property type="project" value="TreeGrafter"/>
</dbReference>
<dbReference type="GO" id="GO:0055091">
    <property type="term" value="P:phospholipid homeostasis"/>
    <property type="evidence" value="ECO:0007669"/>
    <property type="project" value="TreeGrafter"/>
</dbReference>
<gene>
    <name evidence="8" type="ORF">NOO_LOCUS2437</name>
</gene>
<accession>A0A182E382</accession>
<keyword evidence="2 5" id="KW-0812">Transmembrane</keyword>
<proteinExistence type="predicted"/>
<reference evidence="10" key="1">
    <citation type="submission" date="2016-06" db="UniProtKB">
        <authorList>
            <consortium name="WormBaseParasite"/>
        </authorList>
    </citation>
    <scope>IDENTIFICATION</scope>
</reference>
<evidence type="ECO:0000256" key="4">
    <source>
        <dbReference type="ARBA" id="ARBA00023136"/>
    </source>
</evidence>
<protein>
    <submittedName>
        <fullName evidence="10">TLC domain-containing protein</fullName>
    </submittedName>
</protein>
<comment type="subcellular location">
    <subcellularLocation>
        <location evidence="1">Membrane</location>
        <topology evidence="1">Multi-pass membrane protein</topology>
    </subcellularLocation>
</comment>
<dbReference type="EMBL" id="UYRW01000383">
    <property type="protein sequence ID" value="VDK66307.1"/>
    <property type="molecule type" value="Genomic_DNA"/>
</dbReference>
<keyword evidence="4 5" id="KW-0472">Membrane</keyword>
<keyword evidence="9" id="KW-1185">Reference proteome</keyword>
<evidence type="ECO:0000256" key="3">
    <source>
        <dbReference type="ARBA" id="ARBA00022989"/>
    </source>
</evidence>
<evidence type="ECO:0000313" key="10">
    <source>
        <dbReference type="WBParaSite" id="nOo.2.0.1.t02437-RA"/>
    </source>
</evidence>
<evidence type="ECO:0000313" key="8">
    <source>
        <dbReference type="EMBL" id="VDK66307.1"/>
    </source>
</evidence>
<dbReference type="PROSITE" id="PS50922">
    <property type="entry name" value="TLC"/>
    <property type="match status" value="1"/>
</dbReference>
<dbReference type="Pfam" id="PF03798">
    <property type="entry name" value="TRAM_LAG1_CLN8"/>
    <property type="match status" value="1"/>
</dbReference>
<dbReference type="InterPro" id="IPR006634">
    <property type="entry name" value="TLC-dom"/>
</dbReference>
<dbReference type="SMART" id="SM00724">
    <property type="entry name" value="TLC"/>
    <property type="match status" value="1"/>
</dbReference>
<dbReference type="WBParaSite" id="nOo.2.0.1.t02437-RA">
    <property type="protein sequence ID" value="nOo.2.0.1.t02437-RA"/>
    <property type="gene ID" value="nOo.2.0.1.g02437"/>
</dbReference>
<dbReference type="InterPro" id="IPR050846">
    <property type="entry name" value="TLCD"/>
</dbReference>
<dbReference type="GO" id="GO:0097035">
    <property type="term" value="P:regulation of membrane lipid distribution"/>
    <property type="evidence" value="ECO:0007669"/>
    <property type="project" value="TreeGrafter"/>
</dbReference>
<evidence type="ECO:0000256" key="5">
    <source>
        <dbReference type="PROSITE-ProRule" id="PRU00205"/>
    </source>
</evidence>
<dbReference type="PANTHER" id="PTHR13439:SF4">
    <property type="entry name" value="TLC DOMAIN-CONTAINING PROTEIN"/>
    <property type="match status" value="1"/>
</dbReference>
<organism evidence="10">
    <name type="scientific">Onchocerca ochengi</name>
    <name type="common">Filarial nematode worm</name>
    <dbReference type="NCBI Taxonomy" id="42157"/>
    <lineage>
        <taxon>Eukaryota</taxon>
        <taxon>Metazoa</taxon>
        <taxon>Ecdysozoa</taxon>
        <taxon>Nematoda</taxon>
        <taxon>Chromadorea</taxon>
        <taxon>Rhabditida</taxon>
        <taxon>Spirurina</taxon>
        <taxon>Spiruromorpha</taxon>
        <taxon>Filarioidea</taxon>
        <taxon>Onchocercidae</taxon>
        <taxon>Onchocerca</taxon>
    </lineage>
</organism>
<feature type="transmembrane region" description="Helical" evidence="6">
    <location>
        <begin position="121"/>
        <end position="143"/>
    </location>
</feature>
<feature type="transmembrane region" description="Helical" evidence="6">
    <location>
        <begin position="220"/>
        <end position="243"/>
    </location>
</feature>
<dbReference type="Proteomes" id="UP000271087">
    <property type="component" value="Unassembled WGS sequence"/>
</dbReference>
<evidence type="ECO:0000256" key="1">
    <source>
        <dbReference type="ARBA" id="ARBA00004141"/>
    </source>
</evidence>
<feature type="transmembrane region" description="Helical" evidence="6">
    <location>
        <begin position="91"/>
        <end position="109"/>
    </location>
</feature>
<dbReference type="GO" id="GO:0005886">
    <property type="term" value="C:plasma membrane"/>
    <property type="evidence" value="ECO:0007669"/>
    <property type="project" value="TreeGrafter"/>
</dbReference>
<feature type="transmembrane region" description="Helical" evidence="6">
    <location>
        <begin position="20"/>
        <end position="44"/>
    </location>
</feature>
<evidence type="ECO:0000256" key="6">
    <source>
        <dbReference type="SAM" id="Phobius"/>
    </source>
</evidence>
<evidence type="ECO:0000313" key="9">
    <source>
        <dbReference type="Proteomes" id="UP000271087"/>
    </source>
</evidence>
<keyword evidence="3 6" id="KW-1133">Transmembrane helix</keyword>
<dbReference type="PANTHER" id="PTHR13439">
    <property type="entry name" value="CT120 PROTEIN"/>
    <property type="match status" value="1"/>
</dbReference>